<evidence type="ECO:0000313" key="9">
    <source>
        <dbReference type="EMBL" id="QHT76761.1"/>
    </source>
</evidence>
<comment type="similarity">
    <text evidence="2">Belongs to the type IA topoisomerase family.</text>
</comment>
<dbReference type="EMBL" id="MN739901">
    <property type="protein sequence ID" value="QHT76761.1"/>
    <property type="molecule type" value="Genomic_DNA"/>
</dbReference>
<dbReference type="PANTHER" id="PTHR42785">
    <property type="entry name" value="DNA TOPOISOMERASE, TYPE IA, CORE"/>
    <property type="match status" value="1"/>
</dbReference>
<feature type="domain" description="Topo IA-type catalytic" evidence="8">
    <location>
        <begin position="128"/>
        <end position="576"/>
    </location>
</feature>
<evidence type="ECO:0000259" key="7">
    <source>
        <dbReference type="PROSITE" id="PS50880"/>
    </source>
</evidence>
<dbReference type="InterPro" id="IPR000380">
    <property type="entry name" value="Topo_IA"/>
</dbReference>
<dbReference type="InterPro" id="IPR006171">
    <property type="entry name" value="TOPRIM_dom"/>
</dbReference>
<dbReference type="GO" id="GO:0003677">
    <property type="term" value="F:DNA binding"/>
    <property type="evidence" value="ECO:0007669"/>
    <property type="project" value="UniProtKB-KW"/>
</dbReference>
<dbReference type="Gene3D" id="2.70.20.10">
    <property type="entry name" value="Topoisomerase I, domain 3"/>
    <property type="match status" value="1"/>
</dbReference>
<accession>A0A6C0H858</accession>
<dbReference type="AlphaFoldDB" id="A0A6C0H858"/>
<dbReference type="PANTHER" id="PTHR42785:SF1">
    <property type="entry name" value="DNA TOPOISOMERASE"/>
    <property type="match status" value="1"/>
</dbReference>
<evidence type="ECO:0000256" key="1">
    <source>
        <dbReference type="ARBA" id="ARBA00000213"/>
    </source>
</evidence>
<dbReference type="Pfam" id="PF01751">
    <property type="entry name" value="Toprim"/>
    <property type="match status" value="1"/>
</dbReference>
<dbReference type="GO" id="GO:0006265">
    <property type="term" value="P:DNA topological change"/>
    <property type="evidence" value="ECO:0007669"/>
    <property type="project" value="InterPro"/>
</dbReference>
<keyword evidence="6" id="KW-0413">Isomerase</keyword>
<dbReference type="InterPro" id="IPR034149">
    <property type="entry name" value="TOPRIM_TopoI"/>
</dbReference>
<dbReference type="PROSITE" id="PS50880">
    <property type="entry name" value="TOPRIM"/>
    <property type="match status" value="1"/>
</dbReference>
<dbReference type="SMART" id="SM00437">
    <property type="entry name" value="TOP1Ac"/>
    <property type="match status" value="1"/>
</dbReference>
<dbReference type="SUPFAM" id="SSF56712">
    <property type="entry name" value="Prokaryotic type I DNA topoisomerase"/>
    <property type="match status" value="1"/>
</dbReference>
<dbReference type="InterPro" id="IPR023406">
    <property type="entry name" value="Topo_IA_AS"/>
</dbReference>
<evidence type="ECO:0000256" key="5">
    <source>
        <dbReference type="ARBA" id="ARBA00023125"/>
    </source>
</evidence>
<dbReference type="SMART" id="SM00493">
    <property type="entry name" value="TOPRIM"/>
    <property type="match status" value="1"/>
</dbReference>
<feature type="domain" description="Toprim" evidence="7">
    <location>
        <begin position="4"/>
        <end position="114"/>
    </location>
</feature>
<dbReference type="Pfam" id="PF01131">
    <property type="entry name" value="Topoisom_bac"/>
    <property type="match status" value="1"/>
</dbReference>
<keyword evidence="4" id="KW-0799">Topoisomerase</keyword>
<dbReference type="Gene3D" id="1.10.290.10">
    <property type="entry name" value="Topoisomerase I, domain 4"/>
    <property type="match status" value="1"/>
</dbReference>
<dbReference type="Gene3D" id="3.40.50.140">
    <property type="match status" value="1"/>
</dbReference>
<dbReference type="Gene3D" id="1.10.460.10">
    <property type="entry name" value="Topoisomerase I, domain 2"/>
    <property type="match status" value="2"/>
</dbReference>
<dbReference type="CDD" id="cd03363">
    <property type="entry name" value="TOPRIM_TopoIA_TopoI"/>
    <property type="match status" value="1"/>
</dbReference>
<proteinExistence type="inferred from homology"/>
<keyword evidence="5" id="KW-0238">DNA-binding</keyword>
<evidence type="ECO:0000256" key="2">
    <source>
        <dbReference type="ARBA" id="ARBA00009446"/>
    </source>
</evidence>
<dbReference type="PROSITE" id="PS52039">
    <property type="entry name" value="TOPO_IA_2"/>
    <property type="match status" value="1"/>
</dbReference>
<evidence type="ECO:0000256" key="4">
    <source>
        <dbReference type="ARBA" id="ARBA00023029"/>
    </source>
</evidence>
<sequence>MKNKILVIVESPGKINKISSYLGPSYIVKASCGHIQDLDKKTLSIDIENNFTPLYIIPSDKIKLVNELKKLVKQCKDVILATDGDREGEFIAYSLAVILNLDNPKRIIFNEITKEVILKAIETPKPINYPMVYAQRTRRILDRLVGYKISPLLWSHYSDTNNEKIQSAGRVQSVILRIIKDKENEIINKPIQSYFKIEGIFSNIHSNLNYEIISEEEKDIFLDNFNNNIIIKIIDIQNNKICRQTYPPFITSTLQQEASKQLKFNIKKTMDIAQKLYESGLITYMRTDCYYINPNILETIKQYIINNYGNEYYKLYNYESHAHECIRPTNIEISNLNNYPDEYIKLYNLIWKRTIASQMSDIQINIKTIKIDIEKNSKSIFTKKNNYFITTKENMEFKGYLIVNNNTDINSSQNNNLLYDNLYINQQLIFNKLIIQEAFHNLPSRYNEPDLIKFLDEKGIGRPSTYVSIISKIIDKNYIEIKNIVGIKKVCNILELNSNFEIIKTTKEIYIGNEKEKMILTEIGDKINTFLINNFDSIINISFTAELEILLDKIVSENINYLNILFNYYSLLNPIVEKLTTHNKNNNDILIGDGIYKGIGKYGSYVKIYENNKWKYASIEDINNITLEKSIELLKYPKFIGTLDNMKITLNMGPHGLYIKYGDNKQESTISMKNISEDIITLDYIKKLILEKQNNIFKTFKHKTKTINIIKNDKGYYYIQIISNGKKINKTIPNIYSINTITLRDILEIIK</sequence>
<evidence type="ECO:0000256" key="6">
    <source>
        <dbReference type="ARBA" id="ARBA00023235"/>
    </source>
</evidence>
<dbReference type="InterPro" id="IPR013825">
    <property type="entry name" value="Topo_IA_cen_sub2"/>
</dbReference>
<evidence type="ECO:0000256" key="3">
    <source>
        <dbReference type="ARBA" id="ARBA00012891"/>
    </source>
</evidence>
<dbReference type="CDD" id="cd00186">
    <property type="entry name" value="TOP1Ac"/>
    <property type="match status" value="1"/>
</dbReference>
<dbReference type="InterPro" id="IPR003601">
    <property type="entry name" value="Topo_IA_2"/>
</dbReference>
<comment type="catalytic activity">
    <reaction evidence="1">
        <text>ATP-independent breakage of single-stranded DNA, followed by passage and rejoining.</text>
        <dbReference type="EC" id="5.6.2.1"/>
    </reaction>
</comment>
<dbReference type="PRINTS" id="PR00417">
    <property type="entry name" value="PRTPISMRASEI"/>
</dbReference>
<evidence type="ECO:0000259" key="8">
    <source>
        <dbReference type="PROSITE" id="PS52039"/>
    </source>
</evidence>
<organism evidence="9">
    <name type="scientific">viral metagenome</name>
    <dbReference type="NCBI Taxonomy" id="1070528"/>
    <lineage>
        <taxon>unclassified sequences</taxon>
        <taxon>metagenomes</taxon>
        <taxon>organismal metagenomes</taxon>
    </lineage>
</organism>
<dbReference type="SMART" id="SM00436">
    <property type="entry name" value="TOP1Bc"/>
    <property type="match status" value="1"/>
</dbReference>
<dbReference type="InterPro" id="IPR023405">
    <property type="entry name" value="Topo_IA_core_domain"/>
</dbReference>
<dbReference type="InterPro" id="IPR013826">
    <property type="entry name" value="Topo_IA_cen_sub3"/>
</dbReference>
<protein>
    <recommendedName>
        <fullName evidence="3">DNA topoisomerase</fullName>
        <ecNumber evidence="3">5.6.2.1</ecNumber>
    </recommendedName>
</protein>
<dbReference type="EC" id="5.6.2.1" evidence="3"/>
<dbReference type="InterPro" id="IPR003602">
    <property type="entry name" value="Topo_IA_DNA-bd_dom"/>
</dbReference>
<dbReference type="InterPro" id="IPR013824">
    <property type="entry name" value="Topo_IA_cen_sub1"/>
</dbReference>
<reference evidence="9" key="1">
    <citation type="journal article" date="2020" name="Nature">
        <title>Giant virus diversity and host interactions through global metagenomics.</title>
        <authorList>
            <person name="Schulz F."/>
            <person name="Roux S."/>
            <person name="Paez-Espino D."/>
            <person name="Jungbluth S."/>
            <person name="Walsh D.A."/>
            <person name="Denef V.J."/>
            <person name="McMahon K.D."/>
            <person name="Konstantinidis K.T."/>
            <person name="Eloe-Fadrosh E.A."/>
            <person name="Kyrpides N.C."/>
            <person name="Woyke T."/>
        </authorList>
    </citation>
    <scope>NUCLEOTIDE SEQUENCE</scope>
    <source>
        <strain evidence="9">GVMAG-M-3300023179-82</strain>
    </source>
</reference>
<dbReference type="InterPro" id="IPR013497">
    <property type="entry name" value="Topo_IA_cen"/>
</dbReference>
<name>A0A6C0H858_9ZZZZ</name>
<dbReference type="GO" id="GO:0003917">
    <property type="term" value="F:DNA topoisomerase type I (single strand cut, ATP-independent) activity"/>
    <property type="evidence" value="ECO:0007669"/>
    <property type="project" value="UniProtKB-EC"/>
</dbReference>
<dbReference type="PROSITE" id="PS00396">
    <property type="entry name" value="TOPO_IA_1"/>
    <property type="match status" value="1"/>
</dbReference>